<protein>
    <submittedName>
        <fullName evidence="2">Uncharacterized protein</fullName>
    </submittedName>
</protein>
<evidence type="ECO:0000313" key="2">
    <source>
        <dbReference type="EMBL" id="KAG9238724.1"/>
    </source>
</evidence>
<name>A0A9P8C9D8_9HELO</name>
<dbReference type="EMBL" id="MU251366">
    <property type="protein sequence ID" value="KAG9238724.1"/>
    <property type="molecule type" value="Genomic_DNA"/>
</dbReference>
<feature type="compositionally biased region" description="Basic and acidic residues" evidence="1">
    <location>
        <begin position="132"/>
        <end position="151"/>
    </location>
</feature>
<feature type="compositionally biased region" description="Basic and acidic residues" evidence="1">
    <location>
        <begin position="225"/>
        <end position="239"/>
    </location>
</feature>
<feature type="compositionally biased region" description="Basic and acidic residues" evidence="1">
    <location>
        <begin position="200"/>
        <end position="215"/>
    </location>
</feature>
<sequence length="293" mass="32309">MYEVVSKQEPGLEKVVVCAVCSTSRRYRTLKVEGWKVDVRLGRCVVVRKRLRKRLRTCRRKSPVSHGVLSLVNLRFDFQSRLLISEGWVQMDDGPGRLAGRRLRLAVIPSSFLCPMLEQMGGQMGGRLPTLNRREGGEARSEAREEGEVRRVRGGVRGGVRGREGAVGNGAASGKRADNLQRASVEDTGPGRTVLSGMNIEHEQSNNRISTDVDRGSLAPAGQSVERHQNESHPYKQDSRLQTPGSRHKTVLDFRLGAGGGYLVLNDGWTWNASLGHARADETSIETKDASMP</sequence>
<feature type="region of interest" description="Disordered" evidence="1">
    <location>
        <begin position="124"/>
        <end position="246"/>
    </location>
</feature>
<proteinExistence type="predicted"/>
<dbReference type="AlphaFoldDB" id="A0A9P8C9D8"/>
<keyword evidence="3" id="KW-1185">Reference proteome</keyword>
<gene>
    <name evidence="2" type="ORF">BJ875DRAFT_437178</name>
</gene>
<evidence type="ECO:0000256" key="1">
    <source>
        <dbReference type="SAM" id="MobiDB-lite"/>
    </source>
</evidence>
<reference evidence="2" key="1">
    <citation type="journal article" date="2021" name="IMA Fungus">
        <title>Genomic characterization of three marine fungi, including Emericellopsis atlantica sp. nov. with signatures of a generalist lifestyle and marine biomass degradation.</title>
        <authorList>
            <person name="Hagestad O.C."/>
            <person name="Hou L."/>
            <person name="Andersen J.H."/>
            <person name="Hansen E.H."/>
            <person name="Altermark B."/>
            <person name="Li C."/>
            <person name="Kuhnert E."/>
            <person name="Cox R.J."/>
            <person name="Crous P.W."/>
            <person name="Spatafora J.W."/>
            <person name="Lail K."/>
            <person name="Amirebrahimi M."/>
            <person name="Lipzen A."/>
            <person name="Pangilinan J."/>
            <person name="Andreopoulos W."/>
            <person name="Hayes R.D."/>
            <person name="Ng V."/>
            <person name="Grigoriev I.V."/>
            <person name="Jackson S.A."/>
            <person name="Sutton T.D.S."/>
            <person name="Dobson A.D.W."/>
            <person name="Rama T."/>
        </authorList>
    </citation>
    <scope>NUCLEOTIDE SEQUENCE</scope>
    <source>
        <strain evidence="2">TRa018bII</strain>
    </source>
</reference>
<comment type="caution">
    <text evidence="2">The sequence shown here is derived from an EMBL/GenBank/DDBJ whole genome shotgun (WGS) entry which is preliminary data.</text>
</comment>
<accession>A0A9P8C9D8</accession>
<organism evidence="2 3">
    <name type="scientific">Amylocarpus encephaloides</name>
    <dbReference type="NCBI Taxonomy" id="45428"/>
    <lineage>
        <taxon>Eukaryota</taxon>
        <taxon>Fungi</taxon>
        <taxon>Dikarya</taxon>
        <taxon>Ascomycota</taxon>
        <taxon>Pezizomycotina</taxon>
        <taxon>Leotiomycetes</taxon>
        <taxon>Helotiales</taxon>
        <taxon>Helotiales incertae sedis</taxon>
        <taxon>Amylocarpus</taxon>
    </lineage>
</organism>
<dbReference type="Proteomes" id="UP000824998">
    <property type="component" value="Unassembled WGS sequence"/>
</dbReference>
<evidence type="ECO:0000313" key="3">
    <source>
        <dbReference type="Proteomes" id="UP000824998"/>
    </source>
</evidence>